<dbReference type="SUPFAM" id="SSF55073">
    <property type="entry name" value="Nucleotide cyclase"/>
    <property type="match status" value="1"/>
</dbReference>
<keyword evidence="3" id="KW-0802">TPR repeat</keyword>
<protein>
    <submittedName>
        <fullName evidence="5">AAA family ATPase</fullName>
    </submittedName>
</protein>
<keyword evidence="6" id="KW-1185">Reference proteome</keyword>
<name>A0ABU8W7W5_9BURK</name>
<reference evidence="5 6" key="1">
    <citation type="submission" date="2024-03" db="EMBL/GenBank/DDBJ databases">
        <title>Novel species of the genus Variovorax.</title>
        <authorList>
            <person name="Liu Q."/>
            <person name="Xin Y.-H."/>
        </authorList>
    </citation>
    <scope>NUCLEOTIDE SEQUENCE [LARGE SCALE GENOMIC DNA]</scope>
    <source>
        <strain evidence="5 6">KACC 18501</strain>
    </source>
</reference>
<dbReference type="PROSITE" id="PS50125">
    <property type="entry name" value="GUANYLATE_CYCLASE_2"/>
    <property type="match status" value="1"/>
</dbReference>
<dbReference type="PANTHER" id="PTHR16305">
    <property type="entry name" value="TESTICULAR SOLUBLE ADENYLYL CYCLASE"/>
    <property type="match status" value="1"/>
</dbReference>
<dbReference type="SUPFAM" id="SSF48452">
    <property type="entry name" value="TPR-like"/>
    <property type="match status" value="1"/>
</dbReference>
<dbReference type="PROSITE" id="PS50005">
    <property type="entry name" value="TPR"/>
    <property type="match status" value="1"/>
</dbReference>
<dbReference type="PANTHER" id="PTHR16305:SF28">
    <property type="entry name" value="GUANYLATE CYCLASE DOMAIN-CONTAINING PROTEIN"/>
    <property type="match status" value="1"/>
</dbReference>
<evidence type="ECO:0000313" key="6">
    <source>
        <dbReference type="Proteomes" id="UP001363010"/>
    </source>
</evidence>
<dbReference type="EMBL" id="JBBKZV010000022">
    <property type="protein sequence ID" value="MEJ8825457.1"/>
    <property type="molecule type" value="Genomic_DNA"/>
</dbReference>
<sequence>MTDDANGHVAGMALGRRYLTLLFADLSQSTELAEVMETEHYAAVLGALRKVYHDTIPRHGGIVVRVQGDGLLAMFGYPVTREDDGRGAVAAALEMHQRISDLRPYLPGGRLLCLHTGIHSGLVLMSSGDVELGRFELLGPVPNIASRLSDAAGPHEILVSDETLGPASRFFVTGPPQLLQVKGRAAPLLVYRVDARASLAESLSATSRHGSTAFVGRRAELALLQRAMDDAMAGHTRSVAVAGPPGIGKTRLIEHFLSRVVQRGCTVLRGYCESELGAEPLQAFHHMLQALADEPPPHTPDDFDALFARLAAERPLLLFVDDWQWADDASHQVLAALRKRSDSRMLIVLSTRILAVPNAPAAAGQTITLLPLSDDDARQAIAARLPVVDPFVVEEICLHASGNPLFLEELCHSAARGDAARRLGRTQGAGWLNRLVESRVQHLPAAQIELVRVAAVIGNVIPAWLLESITGQRADGPLQLGLAEQDFIFPGERAGTLRFKHGITRDIIYESVGLHVRQALHLRIAEAMQQHSVAAQDEALEALAMHFDAGGDAVQAARYAELAGDKALSASALDRARTLYRVALAALDRLPQSPAVALHWVAIVHRLGRVCVFDPVRSELALYVRAVELAERFGDAAAVARAHHWLGYISYGLGDGRAAVAHCERALVEARAADDEKLVVQVVAALGEAHQAAANYDRALALLDEAIAVKSRHRSGRHVNVGLAFSLVCRAYLLGDRGLFAESHECFAEAIDSVAGITHEIGATAHGLHSAVLLWQGRWEEARRAADESGRIAEATRSLTQLSVARAMDAFAGWMLTRQPEFLQTIIEVTAWLEPRQSGLFRSLNHGWLAAGLTHAGRHAEARRHAALALRRSRQRDLLGAAMSYRSLARGVAAHRPERVPHYLDRAMQAAQARRSAHEIAVTQLCAAEIAWQHRGERASALLGEAAAAFERMGMHWHLAEVRWLQSSMEAGRRDSEFAGAPELAFQGAVNLP</sequence>
<keyword evidence="1" id="KW-0547">Nucleotide-binding</keyword>
<accession>A0ABU8W7W5</accession>
<dbReference type="InterPro" id="IPR019734">
    <property type="entry name" value="TPR_rpt"/>
</dbReference>
<dbReference type="RefSeq" id="WP_340366490.1">
    <property type="nucleotide sequence ID" value="NZ_JBBKZV010000022.1"/>
</dbReference>
<keyword evidence="2" id="KW-0067">ATP-binding</keyword>
<evidence type="ECO:0000259" key="4">
    <source>
        <dbReference type="PROSITE" id="PS50125"/>
    </source>
</evidence>
<dbReference type="InterPro" id="IPR029787">
    <property type="entry name" value="Nucleotide_cyclase"/>
</dbReference>
<dbReference type="InterPro" id="IPR027417">
    <property type="entry name" value="P-loop_NTPase"/>
</dbReference>
<evidence type="ECO:0000313" key="5">
    <source>
        <dbReference type="EMBL" id="MEJ8825457.1"/>
    </source>
</evidence>
<dbReference type="Gene3D" id="1.25.40.10">
    <property type="entry name" value="Tetratricopeptide repeat domain"/>
    <property type="match status" value="1"/>
</dbReference>
<proteinExistence type="predicted"/>
<evidence type="ECO:0000256" key="1">
    <source>
        <dbReference type="ARBA" id="ARBA00022741"/>
    </source>
</evidence>
<feature type="domain" description="Guanylate cyclase" evidence="4">
    <location>
        <begin position="20"/>
        <end position="149"/>
    </location>
</feature>
<comment type="caution">
    <text evidence="5">The sequence shown here is derived from an EMBL/GenBank/DDBJ whole genome shotgun (WGS) entry which is preliminary data.</text>
</comment>
<gene>
    <name evidence="5" type="ORF">WKW80_26120</name>
</gene>
<dbReference type="Gene3D" id="3.30.70.1230">
    <property type="entry name" value="Nucleotide cyclase"/>
    <property type="match status" value="1"/>
</dbReference>
<dbReference type="SUPFAM" id="SSF52540">
    <property type="entry name" value="P-loop containing nucleoside triphosphate hydrolases"/>
    <property type="match status" value="1"/>
</dbReference>
<feature type="repeat" description="TPR" evidence="3">
    <location>
        <begin position="680"/>
        <end position="713"/>
    </location>
</feature>
<dbReference type="InterPro" id="IPR041664">
    <property type="entry name" value="AAA_16"/>
</dbReference>
<dbReference type="Proteomes" id="UP001363010">
    <property type="component" value="Unassembled WGS sequence"/>
</dbReference>
<dbReference type="CDD" id="cd07302">
    <property type="entry name" value="CHD"/>
    <property type="match status" value="1"/>
</dbReference>
<dbReference type="InterPro" id="IPR011990">
    <property type="entry name" value="TPR-like_helical_dom_sf"/>
</dbReference>
<evidence type="ECO:0000256" key="3">
    <source>
        <dbReference type="PROSITE-ProRule" id="PRU00339"/>
    </source>
</evidence>
<organism evidence="5 6">
    <name type="scientific">Variovorax humicola</name>
    <dbReference type="NCBI Taxonomy" id="1769758"/>
    <lineage>
        <taxon>Bacteria</taxon>
        <taxon>Pseudomonadati</taxon>
        <taxon>Pseudomonadota</taxon>
        <taxon>Betaproteobacteria</taxon>
        <taxon>Burkholderiales</taxon>
        <taxon>Comamonadaceae</taxon>
        <taxon>Variovorax</taxon>
    </lineage>
</organism>
<dbReference type="Pfam" id="PF00211">
    <property type="entry name" value="Guanylate_cyc"/>
    <property type="match status" value="1"/>
</dbReference>
<dbReference type="Pfam" id="PF13191">
    <property type="entry name" value="AAA_16"/>
    <property type="match status" value="1"/>
</dbReference>
<dbReference type="Gene3D" id="3.40.50.300">
    <property type="entry name" value="P-loop containing nucleotide triphosphate hydrolases"/>
    <property type="match status" value="1"/>
</dbReference>
<evidence type="ECO:0000256" key="2">
    <source>
        <dbReference type="ARBA" id="ARBA00022840"/>
    </source>
</evidence>
<dbReference type="InterPro" id="IPR001054">
    <property type="entry name" value="A/G_cyclase"/>
</dbReference>